<evidence type="ECO:0000313" key="4">
    <source>
        <dbReference type="Proteomes" id="UP000003100"/>
    </source>
</evidence>
<reference evidence="3 4" key="1">
    <citation type="submission" date="2009-01" db="EMBL/GenBank/DDBJ databases">
        <authorList>
            <person name="Fulton L."/>
            <person name="Clifton S."/>
            <person name="Fulton B."/>
            <person name="Xu J."/>
            <person name="Minx P."/>
            <person name="Pepin K.H."/>
            <person name="Johnson M."/>
            <person name="Bhonagiri V."/>
            <person name="Nash W.E."/>
            <person name="Mardis E.R."/>
            <person name="Wilson R.K."/>
        </authorList>
    </citation>
    <scope>NUCLEOTIDE SEQUENCE [LARGE SCALE GENOMIC DNA]</scope>
    <source>
        <strain evidence="4">DSM 10507 / JCM 14656 / S5a33</strain>
    </source>
</reference>
<feature type="domain" description="Putative metallopeptidase" evidence="2">
    <location>
        <begin position="54"/>
        <end position="261"/>
    </location>
</feature>
<dbReference type="EMBL" id="ACBZ01000046">
    <property type="protein sequence ID" value="EEG50021.1"/>
    <property type="molecule type" value="Genomic_DNA"/>
</dbReference>
<feature type="domain" description="VWA-like" evidence="1">
    <location>
        <begin position="308"/>
        <end position="448"/>
    </location>
</feature>
<dbReference type="InterPro" id="IPR018698">
    <property type="entry name" value="VWA-like_dom"/>
</dbReference>
<gene>
    <name evidence="3" type="ORF">RUMHYD_01040</name>
</gene>
<name>C0CJM0_BLAHS</name>
<protein>
    <recommendedName>
        <fullName evidence="5">VWA-like domain-containing protein</fullName>
    </recommendedName>
</protein>
<dbReference type="Pfam" id="PF09967">
    <property type="entry name" value="DUF2201"/>
    <property type="match status" value="1"/>
</dbReference>
<keyword evidence="4" id="KW-1185">Reference proteome</keyword>
<dbReference type="PATRIC" id="fig|476272.21.peg.2387"/>
<reference evidence="3 4" key="2">
    <citation type="submission" date="2009-02" db="EMBL/GenBank/DDBJ databases">
        <title>Draft genome sequence of Blautia hydrogenotrophica DSM 10507 (Ruminococcus hydrogenotrophicus DSM 10507).</title>
        <authorList>
            <person name="Sudarsanam P."/>
            <person name="Ley R."/>
            <person name="Guruge J."/>
            <person name="Turnbaugh P.J."/>
            <person name="Mahowald M."/>
            <person name="Liep D."/>
            <person name="Gordon J."/>
        </authorList>
    </citation>
    <scope>NUCLEOTIDE SEQUENCE [LARGE SCALE GENOMIC DNA]</scope>
    <source>
        <strain evidence="4">DSM 10507 / JCM 14656 / S5a33</strain>
    </source>
</reference>
<dbReference type="InterPro" id="IPR025154">
    <property type="entry name" value="Put_metallopeptidase_dom"/>
</dbReference>
<evidence type="ECO:0000259" key="1">
    <source>
        <dbReference type="Pfam" id="PF09967"/>
    </source>
</evidence>
<dbReference type="Pfam" id="PF13203">
    <property type="entry name" value="DUF2201_N"/>
    <property type="match status" value="1"/>
</dbReference>
<evidence type="ECO:0000313" key="3">
    <source>
        <dbReference type="EMBL" id="EEG50021.1"/>
    </source>
</evidence>
<dbReference type="HOGENOM" id="CLU_040527_1_0_9"/>
<dbReference type="Proteomes" id="UP000003100">
    <property type="component" value="Unassembled WGS sequence"/>
</dbReference>
<dbReference type="AlphaFoldDB" id="C0CJM0"/>
<dbReference type="PANTHER" id="PTHR38730">
    <property type="entry name" value="SLL7028 PROTEIN"/>
    <property type="match status" value="1"/>
</dbReference>
<organism evidence="3 4">
    <name type="scientific">Blautia hydrogenotrophica (strain DSM 10507 / JCM 14656 / S5a33)</name>
    <name type="common">Ruminococcus hydrogenotrophicus</name>
    <dbReference type="NCBI Taxonomy" id="476272"/>
    <lineage>
        <taxon>Bacteria</taxon>
        <taxon>Bacillati</taxon>
        <taxon>Bacillota</taxon>
        <taxon>Clostridia</taxon>
        <taxon>Lachnospirales</taxon>
        <taxon>Lachnospiraceae</taxon>
        <taxon>Blautia</taxon>
    </lineage>
</organism>
<dbReference type="RefSeq" id="WP_005946805.1">
    <property type="nucleotide sequence ID" value="NZ_CP136423.1"/>
</dbReference>
<dbReference type="SUPFAM" id="SSF53300">
    <property type="entry name" value="vWA-like"/>
    <property type="match status" value="1"/>
</dbReference>
<dbReference type="eggNOG" id="COG3864">
    <property type="taxonomic scope" value="Bacteria"/>
</dbReference>
<evidence type="ECO:0008006" key="5">
    <source>
        <dbReference type="Google" id="ProtNLM"/>
    </source>
</evidence>
<evidence type="ECO:0000259" key="2">
    <source>
        <dbReference type="Pfam" id="PF13203"/>
    </source>
</evidence>
<accession>C0CJM0</accession>
<sequence>MTGIQAKRDKMGGEERYEPEMQGARVLQVIRSRLQLKMPEFSAAFGYFSYCPSYEIEGLGTDGEILFYHPQETVKKFLEEEETLLREYFHLVLHLLYLHVPASGKKKEEFWNAACDWTVEYLSEKVYELGAQGEPELMRSKWYEKLEEISLPVQADEVYRWLLRNPQDVAEIQKVFHRDDHSLWKTESTNRETCGKKGDSGAQERLARMGEVARCWNQIRSQIGIQAQEQKRRTGVKSGTVEALLTLKKEKTYDYRSFLRRYAVFREELLIDMESFDYLLYVYSREHYEKLLLLEPLESMEVHRLEELVIAIDTSGSCSGEVVRQFMEETYQILSSRESFFNRMNVIIIQCDSMIQGYTRIRSQEEWKAYVQNLKVRGFGGTDFRPVFQLVERKRKQGELKNLKGLLYFTDGDGIFPEKGPDYETAFVFLNSQYEKGKAPDWAVRLNLNLDLSSTEQRSRS</sequence>
<dbReference type="PANTHER" id="PTHR38730:SF1">
    <property type="entry name" value="SLL7028 PROTEIN"/>
    <property type="match status" value="1"/>
</dbReference>
<comment type="caution">
    <text evidence="3">The sequence shown here is derived from an EMBL/GenBank/DDBJ whole genome shotgun (WGS) entry which is preliminary data.</text>
</comment>
<dbReference type="GeneID" id="86820327"/>
<dbReference type="InterPro" id="IPR036465">
    <property type="entry name" value="vWFA_dom_sf"/>
</dbReference>
<proteinExistence type="predicted"/>